<organism evidence="1 2">
    <name type="scientific">Smittium culicis</name>
    <dbReference type="NCBI Taxonomy" id="133412"/>
    <lineage>
        <taxon>Eukaryota</taxon>
        <taxon>Fungi</taxon>
        <taxon>Fungi incertae sedis</taxon>
        <taxon>Zoopagomycota</taxon>
        <taxon>Kickxellomycotina</taxon>
        <taxon>Harpellomycetes</taxon>
        <taxon>Harpellales</taxon>
        <taxon>Legeriomycetaceae</taxon>
        <taxon>Smittium</taxon>
    </lineage>
</organism>
<protein>
    <submittedName>
        <fullName evidence="1">Uncharacterized protein</fullName>
    </submittedName>
</protein>
<sequence length="85" mass="9289">MVKDVWYGQFPCIHNHGWVTTTMAHTGACTSEQLKKSARNANAGKIAHINANVGKIAHINANVGKIAHINAKRNLTISRKFAPEN</sequence>
<dbReference type="Proteomes" id="UP000187429">
    <property type="component" value="Unassembled WGS sequence"/>
</dbReference>
<dbReference type="EMBL" id="LSSM01001528">
    <property type="protein sequence ID" value="OMJ26117.1"/>
    <property type="molecule type" value="Genomic_DNA"/>
</dbReference>
<evidence type="ECO:0000313" key="2">
    <source>
        <dbReference type="Proteomes" id="UP000187429"/>
    </source>
</evidence>
<proteinExistence type="predicted"/>
<keyword evidence="2" id="KW-1185">Reference proteome</keyword>
<evidence type="ECO:0000313" key="1">
    <source>
        <dbReference type="EMBL" id="OMJ26117.1"/>
    </source>
</evidence>
<dbReference type="AlphaFoldDB" id="A0A1R1YGS5"/>
<comment type="caution">
    <text evidence="1">The sequence shown here is derived from an EMBL/GenBank/DDBJ whole genome shotgun (WGS) entry which is preliminary data.</text>
</comment>
<gene>
    <name evidence="1" type="ORF">AYI69_g4072</name>
</gene>
<accession>A0A1R1YGS5</accession>
<name>A0A1R1YGS5_9FUNG</name>
<reference evidence="2" key="1">
    <citation type="submission" date="2017-01" db="EMBL/GenBank/DDBJ databases">
        <authorList>
            <person name="Wang Y."/>
            <person name="White M."/>
            <person name="Kvist S."/>
            <person name="Moncalvo J.-M."/>
        </authorList>
    </citation>
    <scope>NUCLEOTIDE SEQUENCE [LARGE SCALE GENOMIC DNA]</scope>
    <source>
        <strain evidence="2">ID-206-W2</strain>
    </source>
</reference>